<accession>A0A0L0T5Y4</accession>
<dbReference type="PROSITE" id="PS51384">
    <property type="entry name" value="FAD_FR"/>
    <property type="match status" value="1"/>
</dbReference>
<reference evidence="11" key="2">
    <citation type="submission" date="2009-11" db="EMBL/GenBank/DDBJ databases">
        <title>The Genome Sequence of Allomyces macrogynus strain ATCC 38327.</title>
        <authorList>
            <consortium name="The Broad Institute Genome Sequencing Platform"/>
            <person name="Russ C."/>
            <person name="Cuomo C."/>
            <person name="Shea T."/>
            <person name="Young S.K."/>
            <person name="Zeng Q."/>
            <person name="Koehrsen M."/>
            <person name="Haas B."/>
            <person name="Borodovsky M."/>
            <person name="Guigo R."/>
            <person name="Alvarado L."/>
            <person name="Berlin A."/>
            <person name="Borenstein D."/>
            <person name="Chen Z."/>
            <person name="Engels R."/>
            <person name="Freedman E."/>
            <person name="Gellesch M."/>
            <person name="Goldberg J."/>
            <person name="Griggs A."/>
            <person name="Gujja S."/>
            <person name="Heiman D."/>
            <person name="Hepburn T."/>
            <person name="Howarth C."/>
            <person name="Jen D."/>
            <person name="Larson L."/>
            <person name="Lewis B."/>
            <person name="Mehta T."/>
            <person name="Park D."/>
            <person name="Pearson M."/>
            <person name="Roberts A."/>
            <person name="Saif S."/>
            <person name="Shenoy N."/>
            <person name="Sisk P."/>
            <person name="Stolte C."/>
            <person name="Sykes S."/>
            <person name="Walk T."/>
            <person name="White J."/>
            <person name="Yandava C."/>
            <person name="Burger G."/>
            <person name="Gray M.W."/>
            <person name="Holland P.W.H."/>
            <person name="King N."/>
            <person name="Lang F.B.F."/>
            <person name="Roger A.J."/>
            <person name="Ruiz-Trillo I."/>
            <person name="Lander E."/>
            <person name="Nusbaum C."/>
        </authorList>
    </citation>
    <scope>NUCLEOTIDE SEQUENCE [LARGE SCALE GENOMIC DNA]</scope>
    <source>
        <strain evidence="11">ATCC 38327</strain>
    </source>
</reference>
<dbReference type="Pfam" id="PF08030">
    <property type="entry name" value="NAD_binding_6"/>
    <property type="match status" value="1"/>
</dbReference>
<dbReference type="AlphaFoldDB" id="A0A0L0T5Y4"/>
<dbReference type="PANTHER" id="PTHR11972:SF153">
    <property type="entry name" value="SUPEROXIDE-GENERATING NADPH OXIDASE HEAVY CHAIN SUBUNIT A"/>
    <property type="match status" value="1"/>
</dbReference>
<dbReference type="VEuPathDB" id="FungiDB:AMAG_15176"/>
<dbReference type="Proteomes" id="UP000054350">
    <property type="component" value="Unassembled WGS sequence"/>
</dbReference>
<evidence type="ECO:0000313" key="10">
    <source>
        <dbReference type="EMBL" id="KNE70208.1"/>
    </source>
</evidence>
<dbReference type="InterPro" id="IPR050369">
    <property type="entry name" value="RBOH/FRE"/>
</dbReference>
<dbReference type="SFLD" id="SFLDS00052">
    <property type="entry name" value="Ferric_Reductase_Domain"/>
    <property type="match status" value="1"/>
</dbReference>
<dbReference type="Gene3D" id="2.40.30.10">
    <property type="entry name" value="Translation factors"/>
    <property type="match status" value="1"/>
</dbReference>
<evidence type="ECO:0000256" key="1">
    <source>
        <dbReference type="ARBA" id="ARBA00004141"/>
    </source>
</evidence>
<evidence type="ECO:0000256" key="3">
    <source>
        <dbReference type="ARBA" id="ARBA00022982"/>
    </source>
</evidence>
<evidence type="ECO:0000259" key="9">
    <source>
        <dbReference type="PROSITE" id="PS51384"/>
    </source>
</evidence>
<evidence type="ECO:0000256" key="8">
    <source>
        <dbReference type="SAM" id="Phobius"/>
    </source>
</evidence>
<dbReference type="SFLD" id="SFLDG01169">
    <property type="entry name" value="NADPH_oxidase_subgroup_(NOX)"/>
    <property type="match status" value="1"/>
</dbReference>
<dbReference type="InterPro" id="IPR013112">
    <property type="entry name" value="FAD-bd_8"/>
</dbReference>
<dbReference type="PANTHER" id="PTHR11972">
    <property type="entry name" value="NADPH OXIDASE"/>
    <property type="match status" value="1"/>
</dbReference>
<dbReference type="GO" id="GO:0005886">
    <property type="term" value="C:plasma membrane"/>
    <property type="evidence" value="ECO:0007669"/>
    <property type="project" value="TreeGrafter"/>
</dbReference>
<dbReference type="Pfam" id="PF01794">
    <property type="entry name" value="Ferric_reduct"/>
    <property type="match status" value="1"/>
</dbReference>
<dbReference type="GO" id="GO:0006811">
    <property type="term" value="P:monoatomic ion transport"/>
    <property type="evidence" value="ECO:0007669"/>
    <property type="project" value="UniProtKB-KW"/>
</dbReference>
<comment type="subcellular location">
    <subcellularLocation>
        <location evidence="1">Membrane</location>
        <topology evidence="1">Multi-pass membrane protein</topology>
    </subcellularLocation>
</comment>
<keyword evidence="6" id="KW-0813">Transport</keyword>
<dbReference type="InterPro" id="IPR013121">
    <property type="entry name" value="Fe_red_NAD-bd_6"/>
</dbReference>
<dbReference type="EMBL" id="GG745364">
    <property type="protein sequence ID" value="KNE70208.1"/>
    <property type="molecule type" value="Genomic_DNA"/>
</dbReference>
<feature type="domain" description="FAD-binding FR-type" evidence="9">
    <location>
        <begin position="221"/>
        <end position="346"/>
    </location>
</feature>
<gene>
    <name evidence="10" type="ORF">AMAG_15176</name>
</gene>
<feature type="transmembrane region" description="Helical" evidence="8">
    <location>
        <begin position="183"/>
        <end position="206"/>
    </location>
</feature>
<protein>
    <recommendedName>
        <fullName evidence="9">FAD-binding FR-type domain-containing protein</fullName>
    </recommendedName>
</protein>
<dbReference type="OMA" id="LSHKWYK"/>
<keyword evidence="7 8" id="KW-0472">Membrane</keyword>
<evidence type="ECO:0000256" key="2">
    <source>
        <dbReference type="ARBA" id="ARBA00022692"/>
    </source>
</evidence>
<keyword evidence="6" id="KW-0406">Ion transport</keyword>
<dbReference type="GO" id="GO:0016491">
    <property type="term" value="F:oxidoreductase activity"/>
    <property type="evidence" value="ECO:0007669"/>
    <property type="project" value="UniProtKB-KW"/>
</dbReference>
<dbReference type="SUPFAM" id="SSF52343">
    <property type="entry name" value="Ferredoxin reductase-like, C-terminal NADP-linked domain"/>
    <property type="match status" value="1"/>
</dbReference>
<feature type="transmembrane region" description="Helical" evidence="8">
    <location>
        <begin position="51"/>
        <end position="76"/>
    </location>
</feature>
<sequence length="666" mass="73016">MLAQLRRRAQIYWRLEGPKFVCAAVWLALVAWWFATNWIRFTNMKGVVALFGYWVPFAKGCANVVMFTSMFLFLLVCRTTLTKLRSVRWLHWVPINKHLVWHRWCAYIFLAASAGHTICHCLGTFPTLANDPRARAALKLPPVSQVYLHFISVPGWTGWALVVLLAALAGTSAVAVRRKRYELFWYTHHLFVPIVALLALHGTAALLGPPQAWKYLAVPVALYAIERMLRVHRASWPVRIQAAAVQADTLELVLDRPPFVTHYVPGQYVFLQVPSISPWQWHPISLTSTDADPFLTVRIKKLGDWSHALTQLVEPALVLEDAEAEADKVDAKFNGGKSVVGTVQPPSRQTTAGTADLDATTLLAAPPAAHLREVSGASTARSSLTVSDASLPDSAAGIKTDGGPPVPVLATPRPMSRYMISATGTVKPLAVGTTVDTARRAQRAALALQSIDVRVDGVFGAPSQDFVDHDHIVFIATGVGATPFLAILKDIERQVLAARAPARRSVLFPTSPTTAAHAPTAPPRRVDFYWLNRDQAGFQWMAAALGAVDRRVLRDVVRVHAFLTGARGGQATLSSFLLWWGLALAKRRGAAGKCLLTGVRDSSVSWGRPHWPTIFRQTAALFPGKKVGVFVCGPKQLAREVYEVVREVAAEVVDDGTVFAFAKENF</sequence>
<evidence type="ECO:0000313" key="11">
    <source>
        <dbReference type="Proteomes" id="UP000054350"/>
    </source>
</evidence>
<keyword evidence="4 8" id="KW-1133">Transmembrane helix</keyword>
<dbReference type="CDD" id="cd06186">
    <property type="entry name" value="NOX_Duox_like_FAD_NADP"/>
    <property type="match status" value="1"/>
</dbReference>
<feature type="transmembrane region" description="Helical" evidence="8">
    <location>
        <begin position="20"/>
        <end position="39"/>
    </location>
</feature>
<reference evidence="10 11" key="1">
    <citation type="submission" date="2009-11" db="EMBL/GenBank/DDBJ databases">
        <title>Annotation of Allomyces macrogynus ATCC 38327.</title>
        <authorList>
            <consortium name="The Broad Institute Genome Sequencing Platform"/>
            <person name="Russ C."/>
            <person name="Cuomo C."/>
            <person name="Burger G."/>
            <person name="Gray M.W."/>
            <person name="Holland P.W.H."/>
            <person name="King N."/>
            <person name="Lang F.B.F."/>
            <person name="Roger A.J."/>
            <person name="Ruiz-Trillo I."/>
            <person name="Young S.K."/>
            <person name="Zeng Q."/>
            <person name="Gargeya S."/>
            <person name="Fitzgerald M."/>
            <person name="Haas B."/>
            <person name="Abouelleil A."/>
            <person name="Alvarado L."/>
            <person name="Arachchi H.M."/>
            <person name="Berlin A."/>
            <person name="Chapman S.B."/>
            <person name="Gearin G."/>
            <person name="Goldberg J."/>
            <person name="Griggs A."/>
            <person name="Gujja S."/>
            <person name="Hansen M."/>
            <person name="Heiman D."/>
            <person name="Howarth C."/>
            <person name="Larimer J."/>
            <person name="Lui A."/>
            <person name="MacDonald P.J.P."/>
            <person name="McCowen C."/>
            <person name="Montmayeur A."/>
            <person name="Murphy C."/>
            <person name="Neiman D."/>
            <person name="Pearson M."/>
            <person name="Priest M."/>
            <person name="Roberts A."/>
            <person name="Saif S."/>
            <person name="Shea T."/>
            <person name="Sisk P."/>
            <person name="Stolte C."/>
            <person name="Sykes S."/>
            <person name="Wortman J."/>
            <person name="Nusbaum C."/>
            <person name="Birren B."/>
        </authorList>
    </citation>
    <scope>NUCLEOTIDE SEQUENCE [LARGE SCALE GENOMIC DNA]</scope>
    <source>
        <strain evidence="10 11">ATCC 38327</strain>
    </source>
</reference>
<evidence type="ECO:0000256" key="6">
    <source>
        <dbReference type="ARBA" id="ARBA00023065"/>
    </source>
</evidence>
<keyword evidence="11" id="KW-1185">Reference proteome</keyword>
<dbReference type="Pfam" id="PF08022">
    <property type="entry name" value="FAD_binding_8"/>
    <property type="match status" value="1"/>
</dbReference>
<dbReference type="SUPFAM" id="SSF63380">
    <property type="entry name" value="Riboflavin synthase domain-like"/>
    <property type="match status" value="1"/>
</dbReference>
<dbReference type="InterPro" id="IPR039261">
    <property type="entry name" value="FNR_nucleotide-bd"/>
</dbReference>
<feature type="transmembrane region" description="Helical" evidence="8">
    <location>
        <begin position="104"/>
        <end position="126"/>
    </location>
</feature>
<keyword evidence="5" id="KW-0560">Oxidoreductase</keyword>
<feature type="transmembrane region" description="Helical" evidence="8">
    <location>
        <begin position="146"/>
        <end position="171"/>
    </location>
</feature>
<keyword evidence="3" id="KW-0249">Electron transport</keyword>
<dbReference type="InterPro" id="IPR017938">
    <property type="entry name" value="Riboflavin_synthase-like_b-brl"/>
</dbReference>
<evidence type="ECO:0000256" key="5">
    <source>
        <dbReference type="ARBA" id="ARBA00023002"/>
    </source>
</evidence>
<organism evidence="10 11">
    <name type="scientific">Allomyces macrogynus (strain ATCC 38327)</name>
    <name type="common">Allomyces javanicus var. macrogynus</name>
    <dbReference type="NCBI Taxonomy" id="578462"/>
    <lineage>
        <taxon>Eukaryota</taxon>
        <taxon>Fungi</taxon>
        <taxon>Fungi incertae sedis</taxon>
        <taxon>Blastocladiomycota</taxon>
        <taxon>Blastocladiomycetes</taxon>
        <taxon>Blastocladiales</taxon>
        <taxon>Blastocladiaceae</taxon>
        <taxon>Allomyces</taxon>
    </lineage>
</organism>
<dbReference type="OrthoDB" id="167398at2759"/>
<keyword evidence="2 8" id="KW-0812">Transmembrane</keyword>
<evidence type="ECO:0000256" key="7">
    <source>
        <dbReference type="ARBA" id="ARBA00023136"/>
    </source>
</evidence>
<dbReference type="eggNOG" id="KOG0039">
    <property type="taxonomic scope" value="Eukaryota"/>
</dbReference>
<dbReference type="InterPro" id="IPR013130">
    <property type="entry name" value="Fe3_Rdtase_TM_dom"/>
</dbReference>
<evidence type="ECO:0000256" key="4">
    <source>
        <dbReference type="ARBA" id="ARBA00022989"/>
    </source>
</evidence>
<proteinExistence type="predicted"/>
<dbReference type="InterPro" id="IPR017927">
    <property type="entry name" value="FAD-bd_FR_type"/>
</dbReference>
<dbReference type="Gene3D" id="3.40.50.80">
    <property type="entry name" value="Nucleotide-binding domain of ferredoxin-NADP reductase (FNR) module"/>
    <property type="match status" value="1"/>
</dbReference>
<dbReference type="STRING" id="578462.A0A0L0T5Y4"/>
<name>A0A0L0T5Y4_ALLM3</name>